<sequence>MKNKILFIGLLLSSLMFNAHASTLFTEITRANQVKSAQQEEAKTEIFINNNSDESVWISVYGHLELLLKGFTLRLYSNEVEMEAVHIKMSKNIFSDIFFDGLVPNHSKIKVRDYLTPPASNS</sequence>
<protein>
    <submittedName>
        <fullName evidence="2">Uncharacterized protein</fullName>
    </submittedName>
</protein>
<dbReference type="Proteomes" id="UP001057474">
    <property type="component" value="Chromosome"/>
</dbReference>
<accession>A0ABY4Y5V5</accession>
<feature type="signal peptide" evidence="1">
    <location>
        <begin position="1"/>
        <end position="21"/>
    </location>
</feature>
<reference evidence="2" key="1">
    <citation type="submission" date="2021-03" db="EMBL/GenBank/DDBJ databases">
        <title>Legionella lytica PCM 2298.</title>
        <authorList>
            <person name="Koper P."/>
        </authorList>
    </citation>
    <scope>NUCLEOTIDE SEQUENCE</scope>
    <source>
        <strain evidence="2">PCM 2298</strain>
    </source>
</reference>
<keyword evidence="1" id="KW-0732">Signal</keyword>
<keyword evidence="3" id="KW-1185">Reference proteome</keyword>
<dbReference type="EMBL" id="CP071527">
    <property type="protein sequence ID" value="USQ13005.1"/>
    <property type="molecule type" value="Genomic_DNA"/>
</dbReference>
<feature type="chain" id="PRO_5045818184" evidence="1">
    <location>
        <begin position="22"/>
        <end position="122"/>
    </location>
</feature>
<name>A0ABY4Y5V5_9GAMM</name>
<evidence type="ECO:0000313" key="3">
    <source>
        <dbReference type="Proteomes" id="UP001057474"/>
    </source>
</evidence>
<proteinExistence type="predicted"/>
<evidence type="ECO:0000313" key="2">
    <source>
        <dbReference type="EMBL" id="USQ13005.1"/>
    </source>
</evidence>
<gene>
    <name evidence="2" type="ORF">J2N86_09850</name>
</gene>
<organism evidence="2 3">
    <name type="scientific">Legionella lytica</name>
    <dbReference type="NCBI Taxonomy" id="96232"/>
    <lineage>
        <taxon>Bacteria</taxon>
        <taxon>Pseudomonadati</taxon>
        <taxon>Pseudomonadota</taxon>
        <taxon>Gammaproteobacteria</taxon>
        <taxon>Legionellales</taxon>
        <taxon>Legionellaceae</taxon>
        <taxon>Legionella</taxon>
    </lineage>
</organism>
<evidence type="ECO:0000256" key="1">
    <source>
        <dbReference type="SAM" id="SignalP"/>
    </source>
</evidence>
<dbReference type="RefSeq" id="WP_252579217.1">
    <property type="nucleotide sequence ID" value="NZ_CP071527.1"/>
</dbReference>